<reference evidence="1 2" key="1">
    <citation type="submission" date="2018-01" db="EMBL/GenBank/DDBJ databases">
        <title>Comparison of the Chinese Bamboo Partridge and Red Junglefowl genome sequences highlights the importance of demography in genome evolution.</title>
        <authorList>
            <person name="Tiley G.P."/>
            <person name="Kimball R.T."/>
            <person name="Braun E.L."/>
            <person name="Burleigh J.G."/>
        </authorList>
    </citation>
    <scope>NUCLEOTIDE SEQUENCE [LARGE SCALE GENOMIC DNA]</scope>
    <source>
        <strain evidence="1">RTK389</strain>
        <tissue evidence="1">Blood</tissue>
    </source>
</reference>
<dbReference type="AlphaFoldDB" id="A0A2P4T672"/>
<name>A0A2P4T672_BAMTH</name>
<sequence length="34" mass="3966">MYLGRLHLEVCSLRRTDEALPQAHRSEAIQVCRL</sequence>
<gene>
    <name evidence="1" type="ORF">CIB84_004393</name>
</gene>
<organism evidence="1 2">
    <name type="scientific">Bambusicola thoracicus</name>
    <name type="common">Chinese bamboo-partridge</name>
    <name type="synonym">Perdix thoracica</name>
    <dbReference type="NCBI Taxonomy" id="9083"/>
    <lineage>
        <taxon>Eukaryota</taxon>
        <taxon>Metazoa</taxon>
        <taxon>Chordata</taxon>
        <taxon>Craniata</taxon>
        <taxon>Vertebrata</taxon>
        <taxon>Euteleostomi</taxon>
        <taxon>Archelosauria</taxon>
        <taxon>Archosauria</taxon>
        <taxon>Dinosauria</taxon>
        <taxon>Saurischia</taxon>
        <taxon>Theropoda</taxon>
        <taxon>Coelurosauria</taxon>
        <taxon>Aves</taxon>
        <taxon>Neognathae</taxon>
        <taxon>Galloanserae</taxon>
        <taxon>Galliformes</taxon>
        <taxon>Phasianidae</taxon>
        <taxon>Perdicinae</taxon>
        <taxon>Bambusicola</taxon>
    </lineage>
</organism>
<dbReference type="Proteomes" id="UP000237246">
    <property type="component" value="Unassembled WGS sequence"/>
</dbReference>
<protein>
    <submittedName>
        <fullName evidence="1">Uncharacterized protein</fullName>
    </submittedName>
</protein>
<dbReference type="EMBL" id="PPHD01007392">
    <property type="protein sequence ID" value="POI31856.1"/>
    <property type="molecule type" value="Genomic_DNA"/>
</dbReference>
<keyword evidence="2" id="KW-1185">Reference proteome</keyword>
<evidence type="ECO:0000313" key="2">
    <source>
        <dbReference type="Proteomes" id="UP000237246"/>
    </source>
</evidence>
<accession>A0A2P4T672</accession>
<dbReference type="OrthoDB" id="10608246at2759"/>
<evidence type="ECO:0000313" key="1">
    <source>
        <dbReference type="EMBL" id="POI31856.1"/>
    </source>
</evidence>
<comment type="caution">
    <text evidence="1">The sequence shown here is derived from an EMBL/GenBank/DDBJ whole genome shotgun (WGS) entry which is preliminary data.</text>
</comment>
<proteinExistence type="predicted"/>